<dbReference type="VEuPathDB" id="TriTrypDB:ADEAN_001039600"/>
<evidence type="ECO:0000256" key="2">
    <source>
        <dbReference type="SAM" id="MobiDB-lite"/>
    </source>
</evidence>
<feature type="region of interest" description="Disordered" evidence="2">
    <location>
        <begin position="1434"/>
        <end position="1467"/>
    </location>
</feature>
<reference evidence="3 4" key="1">
    <citation type="submission" date="2020-08" db="EMBL/GenBank/DDBJ databases">
        <authorList>
            <person name="Newling K."/>
            <person name="Davey J."/>
            <person name="Forrester S."/>
        </authorList>
    </citation>
    <scope>NUCLEOTIDE SEQUENCE [LARGE SCALE GENOMIC DNA]</scope>
    <source>
        <strain evidence="4">Crithidia deanei Carvalho (ATCC PRA-265)</strain>
    </source>
</reference>
<name>A0A7G2CX30_9TRYP</name>
<sequence length="1483" mass="167154">MSGPRKQKGAPSHQGGIFEDNKFRFSSTYTVVDDANRNNTSSHNSRGGGGRAVESINNTKRDTSKPAAHAVTLPTRTFGAPSFPRNPTGSQESNANEKLVNDIAAENRKIASENAAMNLLQLTRSKKSNTAPLFVGENPTSVSRAPRAPLTSIHTPSLGAAVAADYSGLEMLTQREGKELQYQEQKRNRVLFRWWVTREAARMGEKDRLALDSALRGPLEDGVKELVTKEEGYWMQQYAHSTTSGVAVNPKTRTFAAGGTTNTVNSGNIGETSGRSVNVPLKQMESLFQALRLLLHQKTVVLLTYHNDQHLIEQRQIDQRGTPALPVTEQRSPSTYESDKDFVFAQEEATQLAEKAKEHYIQYYIETEQQMLTEVTRDVQNSTTSGNSSTSLLPSVISLPRERVLTPLLQLETAVASSVLCRVLDQLKSVVPGMSFVTQLLHHYILPHIYRNYASFSTVLPQLNTLTEQISLFASLPLQVEEVDRAERGIERSKEDCAYYEFVLKQWALRSWRQSVLDRRTKEKQYERLGQSLRQMKRRMQVHTVFNAWRHITRVNASQKYLDNIQQQYHNFVQKSDITAKINDIPLATNTTKEGEFNFDRTKFLATKIIESSSHAKKTKDGKTEDDARGNDTSSSIPVLRSTTPGGGGVPETDGKGTFEEMLSKLKEMESVCTNLRDELSIQSKMLSKLERERNGFQERNRTLESDLLKTVEEKLYYCNLVQEKQLQLNDRDRRIVQLKSRIRAHRNRPWQRTVMRVMGEFCHSSTQVSEGKDNRRVAKDLRGNSATPAAGAGVAAARARGVELDSEDDVEYNLGDEAQAQETLEADEERLYGELAPIVLHSIYPLPDPLVILQDWANSCLEDLQSLDDLKGGALSVRVSAFSEEFRSGVLLSRLLFYLALPRYLQRHTTESSAGAALLLNKQEMGEVTEDYNERRQQLLDKQKVQLDAPFPTYPECFGDLLETPPRERMMLLMGFGTELMTYAEVPPSEALEARRANAYREVSERTGLSLPPASTPLLLQEIIDPLALVEGERSAIVTFISLLYVRFAHPFNHKARQSAEMEKALILHLLSKGEHKQTSQGAPVVTVKDEVLTQLQDEDKTPWQLFRERCLPVFGSSAHPFLLRGNFWPSDAFDSPELASLLGSLGIALHRSLELHRWHITVSCLVPVPTFTGLSRGVFTGPRSSPAAMQVGLERNNMWIATLTSPDILERLRRRVMTIVQHVKEGKISAEHMLNSPPLMDNDVLNTVKLQFDTEETEGDSPISVTAILSRSTYTVMRVLRDFGEDILRLFLRWSYMSAEKGLPVIDLGGWRLLCSDLGVFSLDLDLEEPEGALLGLEDVTSIFQDAVASFRGVERQQRHNESAFSPIHSEHERTLSSHSSNASSTIPLAAVNMQMVFPAFLTAMFVLADFLYPEPGAVVVPIEDYRPLRLSPSREPPALMKQRTRNRKSVCRPQRSRRRRRKSRRCTLLERRWSNYCPPM</sequence>
<feature type="region of interest" description="Disordered" evidence="2">
    <location>
        <begin position="34"/>
        <end position="96"/>
    </location>
</feature>
<dbReference type="Proteomes" id="UP000515908">
    <property type="component" value="Chromosome 28"/>
</dbReference>
<feature type="region of interest" description="Disordered" evidence="2">
    <location>
        <begin position="131"/>
        <end position="150"/>
    </location>
</feature>
<protein>
    <submittedName>
        <fullName evidence="3">Uncharacterized protein</fullName>
    </submittedName>
</protein>
<feature type="compositionally biased region" description="Polar residues" evidence="2">
    <location>
        <begin position="631"/>
        <end position="644"/>
    </location>
</feature>
<proteinExistence type="predicted"/>
<feature type="region of interest" description="Disordered" evidence="2">
    <location>
        <begin position="613"/>
        <end position="655"/>
    </location>
</feature>
<gene>
    <name evidence="3" type="ORF">ADEAN_001039600</name>
</gene>
<keyword evidence="1" id="KW-0175">Coiled coil</keyword>
<feature type="compositionally biased region" description="Polar residues" evidence="2">
    <location>
        <begin position="85"/>
        <end position="96"/>
    </location>
</feature>
<keyword evidence="4" id="KW-1185">Reference proteome</keyword>
<feature type="coiled-coil region" evidence="1">
    <location>
        <begin position="659"/>
        <end position="707"/>
    </location>
</feature>
<dbReference type="EMBL" id="LR877172">
    <property type="protein sequence ID" value="CAD2222842.1"/>
    <property type="molecule type" value="Genomic_DNA"/>
</dbReference>
<accession>A0A7G2CX30</accession>
<evidence type="ECO:0000256" key="1">
    <source>
        <dbReference type="SAM" id="Coils"/>
    </source>
</evidence>
<feature type="compositionally biased region" description="Basic and acidic residues" evidence="2">
    <location>
        <begin position="619"/>
        <end position="630"/>
    </location>
</feature>
<evidence type="ECO:0000313" key="4">
    <source>
        <dbReference type="Proteomes" id="UP000515908"/>
    </source>
</evidence>
<organism evidence="3 4">
    <name type="scientific">Angomonas deanei</name>
    <dbReference type="NCBI Taxonomy" id="59799"/>
    <lineage>
        <taxon>Eukaryota</taxon>
        <taxon>Discoba</taxon>
        <taxon>Euglenozoa</taxon>
        <taxon>Kinetoplastea</taxon>
        <taxon>Metakinetoplastina</taxon>
        <taxon>Trypanosomatida</taxon>
        <taxon>Trypanosomatidae</taxon>
        <taxon>Strigomonadinae</taxon>
        <taxon>Angomonas</taxon>
    </lineage>
</organism>
<feature type="region of interest" description="Disordered" evidence="2">
    <location>
        <begin position="1364"/>
        <end position="1384"/>
    </location>
</feature>
<feature type="compositionally biased region" description="Basic residues" evidence="2">
    <location>
        <begin position="1445"/>
        <end position="1467"/>
    </location>
</feature>
<evidence type="ECO:0000313" key="3">
    <source>
        <dbReference type="EMBL" id="CAD2222842.1"/>
    </source>
</evidence>
<feature type="region of interest" description="Disordered" evidence="2">
    <location>
        <begin position="1"/>
        <end position="21"/>
    </location>
</feature>